<dbReference type="Gene3D" id="3.20.20.70">
    <property type="entry name" value="Aldolase class I"/>
    <property type="match status" value="2"/>
</dbReference>
<evidence type="ECO:0000256" key="3">
    <source>
        <dbReference type="ARBA" id="ARBA00012053"/>
    </source>
</evidence>
<organism evidence="11 12">
    <name type="scientific">Pseudomonas nabeulensis</name>
    <dbReference type="NCBI Taxonomy" id="2293833"/>
    <lineage>
        <taxon>Bacteria</taxon>
        <taxon>Pseudomonadati</taxon>
        <taxon>Pseudomonadota</taxon>
        <taxon>Gammaproteobacteria</taxon>
        <taxon>Pseudomonadales</taxon>
        <taxon>Pseudomonadaceae</taxon>
        <taxon>Pseudomonas</taxon>
    </lineage>
</organism>
<keyword evidence="7 9" id="KW-0627">Porphyrin biosynthesis</keyword>
<dbReference type="Proteomes" id="UP000297734">
    <property type="component" value="Unassembled WGS sequence"/>
</dbReference>
<evidence type="ECO:0000256" key="10">
    <source>
        <dbReference type="RuleBase" id="RU004161"/>
    </source>
</evidence>
<dbReference type="EMBL" id="QUZT01000067">
    <property type="protein sequence ID" value="TFY87705.1"/>
    <property type="molecule type" value="Genomic_DNA"/>
</dbReference>
<evidence type="ECO:0000256" key="9">
    <source>
        <dbReference type="RuleBase" id="RU000515"/>
    </source>
</evidence>
<evidence type="ECO:0000256" key="4">
    <source>
        <dbReference type="ARBA" id="ARBA00020771"/>
    </source>
</evidence>
<dbReference type="UniPathway" id="UPA00251">
    <property type="reaction ID" value="UER00318"/>
</dbReference>
<dbReference type="InterPro" id="IPR013785">
    <property type="entry name" value="Aldolase_TIM"/>
</dbReference>
<dbReference type="EC" id="4.2.1.24" evidence="3 9"/>
<gene>
    <name evidence="11" type="ORF">DYL61_25705</name>
</gene>
<dbReference type="GO" id="GO:0006782">
    <property type="term" value="P:protoporphyrinogen IX biosynthetic process"/>
    <property type="evidence" value="ECO:0007669"/>
    <property type="project" value="UniProtKB-UniPathway"/>
</dbReference>
<evidence type="ECO:0000256" key="7">
    <source>
        <dbReference type="ARBA" id="ARBA00023244"/>
    </source>
</evidence>
<dbReference type="GO" id="GO:0005829">
    <property type="term" value="C:cytosol"/>
    <property type="evidence" value="ECO:0007669"/>
    <property type="project" value="TreeGrafter"/>
</dbReference>
<evidence type="ECO:0000256" key="2">
    <source>
        <dbReference type="ARBA" id="ARBA00008055"/>
    </source>
</evidence>
<dbReference type="Pfam" id="PF00490">
    <property type="entry name" value="ALAD"/>
    <property type="match status" value="1"/>
</dbReference>
<evidence type="ECO:0000256" key="5">
    <source>
        <dbReference type="ARBA" id="ARBA00023133"/>
    </source>
</evidence>
<name>A0A4Z0AM36_9PSED</name>
<comment type="subunit">
    <text evidence="9">Homooctamer.</text>
</comment>
<dbReference type="GO" id="GO:0008270">
    <property type="term" value="F:zinc ion binding"/>
    <property type="evidence" value="ECO:0007669"/>
    <property type="project" value="TreeGrafter"/>
</dbReference>
<evidence type="ECO:0000313" key="12">
    <source>
        <dbReference type="Proteomes" id="UP000297734"/>
    </source>
</evidence>
<dbReference type="OrthoDB" id="9805001at2"/>
<reference evidence="11 12" key="1">
    <citation type="journal article" date="2019" name="Syst. Appl. Microbiol.">
        <title>New species of pathogenic Pseudomonas isolated from citrus in Tunisia: Proposal of Pseudomonas kairouanensis sp. nov. and Pseudomonas nabeulensis sp. nov.</title>
        <authorList>
            <person name="Oueslati M."/>
            <person name="Mulet M."/>
            <person name="Gomila M."/>
            <person name="Berge O."/>
            <person name="Hajlaoui M.R."/>
            <person name="Lalucat J."/>
            <person name="Sadfi-Zouaoui N."/>
            <person name="Garcia-Valdes E."/>
        </authorList>
    </citation>
    <scope>NUCLEOTIDE SEQUENCE [LARGE SCALE GENOMIC DNA]</scope>
    <source>
        <strain evidence="11 12">E10B</strain>
    </source>
</reference>
<accession>A0A4Z0AM36</accession>
<comment type="caution">
    <text evidence="11">The sequence shown here is derived from an EMBL/GenBank/DDBJ whole genome shotgun (WGS) entry which is preliminary data.</text>
</comment>
<dbReference type="PANTHER" id="PTHR11458">
    <property type="entry name" value="DELTA-AMINOLEVULINIC ACID DEHYDRATASE"/>
    <property type="match status" value="1"/>
</dbReference>
<keyword evidence="6 9" id="KW-0456">Lyase</keyword>
<evidence type="ECO:0000256" key="8">
    <source>
        <dbReference type="ARBA" id="ARBA00047651"/>
    </source>
</evidence>
<evidence type="ECO:0000313" key="11">
    <source>
        <dbReference type="EMBL" id="TFY87705.1"/>
    </source>
</evidence>
<keyword evidence="5" id="KW-0350">Heme biosynthesis</keyword>
<protein>
    <recommendedName>
        <fullName evidence="4 9">Delta-aminolevulinic acid dehydratase</fullName>
        <ecNumber evidence="3 9">4.2.1.24</ecNumber>
    </recommendedName>
</protein>
<comment type="similarity">
    <text evidence="2 10">Belongs to the ALAD family.</text>
</comment>
<comment type="catalytic activity">
    <reaction evidence="8 9">
        <text>2 5-aminolevulinate = porphobilinogen + 2 H2O + H(+)</text>
        <dbReference type="Rhea" id="RHEA:24064"/>
        <dbReference type="ChEBI" id="CHEBI:15377"/>
        <dbReference type="ChEBI" id="CHEBI:15378"/>
        <dbReference type="ChEBI" id="CHEBI:58126"/>
        <dbReference type="ChEBI" id="CHEBI:356416"/>
        <dbReference type="EC" id="4.2.1.24"/>
    </reaction>
</comment>
<proteinExistence type="inferred from homology"/>
<evidence type="ECO:0000256" key="6">
    <source>
        <dbReference type="ARBA" id="ARBA00023239"/>
    </source>
</evidence>
<comment type="pathway">
    <text evidence="1">Porphyrin-containing compound metabolism; protoporphyrin-IX biosynthesis; coproporphyrinogen-III from 5-aminolevulinate: step 1/4.</text>
</comment>
<dbReference type="PROSITE" id="PS00169">
    <property type="entry name" value="D_ALA_DEHYDRATASE"/>
    <property type="match status" value="1"/>
</dbReference>
<dbReference type="PRINTS" id="PR00144">
    <property type="entry name" value="DALDHYDRTASE"/>
</dbReference>
<dbReference type="SUPFAM" id="SSF51569">
    <property type="entry name" value="Aldolase"/>
    <property type="match status" value="2"/>
</dbReference>
<dbReference type="AlphaFoldDB" id="A0A4Z0AM36"/>
<dbReference type="InterPro" id="IPR001731">
    <property type="entry name" value="ALAD"/>
</dbReference>
<dbReference type="PANTHER" id="PTHR11458:SF1">
    <property type="entry name" value="DELTA-AMINOLEVULINIC ACID DEHYDRATASE"/>
    <property type="match status" value="1"/>
</dbReference>
<keyword evidence="12" id="KW-1185">Reference proteome</keyword>
<sequence>MTPPLSFPAMRLRRLRRTPLLRDMVRETRLGADDLIYPVFVEEGIEVAQEISTMPGVLRIPERHLARELEAIARKAVRESLLDEAEGADMLMVKPALAYLDVLARLRGQTLLPLVAYQVGGEYAMIKFAATAGAIDEVCTVQETLGAIKRAGADLIISYLAREYIRGV</sequence>
<dbReference type="InterPro" id="IPR030656">
    <property type="entry name" value="ALAD_AS"/>
</dbReference>
<evidence type="ECO:0000256" key="1">
    <source>
        <dbReference type="ARBA" id="ARBA00004694"/>
    </source>
</evidence>
<dbReference type="SMART" id="SM01004">
    <property type="entry name" value="ALAD"/>
    <property type="match status" value="1"/>
</dbReference>
<dbReference type="GO" id="GO:0004655">
    <property type="term" value="F:porphobilinogen synthase activity"/>
    <property type="evidence" value="ECO:0007669"/>
    <property type="project" value="UniProtKB-EC"/>
</dbReference>